<dbReference type="InterPro" id="IPR033228">
    <property type="entry name" value="SZT2"/>
</dbReference>
<dbReference type="Ensembl" id="ENSTNIT00000005019.1">
    <property type="protein sequence ID" value="ENSTNIP00000004873.1"/>
    <property type="gene ID" value="ENSTNIG00000002373.1"/>
</dbReference>
<accession>H3C9F1</accession>
<reference evidence="2" key="2">
    <citation type="submission" date="2025-08" db="UniProtKB">
        <authorList>
            <consortium name="Ensembl"/>
        </authorList>
    </citation>
    <scope>IDENTIFICATION</scope>
</reference>
<keyword evidence="3" id="KW-1185">Reference proteome</keyword>
<dbReference type="AlphaFoldDB" id="H3C9F1"/>
<proteinExistence type="predicted"/>
<dbReference type="GeneTree" id="ENSGT00390000018402"/>
<feature type="region of interest" description="Disordered" evidence="1">
    <location>
        <begin position="236"/>
        <end position="257"/>
    </location>
</feature>
<dbReference type="Proteomes" id="UP000007303">
    <property type="component" value="Unassembled WGS sequence"/>
</dbReference>
<dbReference type="GO" id="GO:0005777">
    <property type="term" value="C:peroxisome"/>
    <property type="evidence" value="ECO:0007669"/>
    <property type="project" value="InterPro"/>
</dbReference>
<sequence>GSFSISTGMITAHQLYNYITDHAGTYGMKPLRMSKTAASTDAKKAAPDLHEYALVAVWNSSGSYTDLEGQHHHDDFDVTLVVCHNSAPFEEQSDSERHLLRLRFYVIMTSQRELFPRLTADMRRFRKLPQIHRDPAEAGGKLGGRAEAGGLLYSPPLFPLLNTEVATARRKIQASVEQAMGHCRRDNLWRRLFHGEHLALDKLKLTRLTFSELEELLEAVQSRSVGEIDPQLGLFPDHEPSLVPESDQGAPEPLPSQKEDATRLIRTGRWTPQAVLNQKFTDCFVLVFLDSQAGKTSLKVVFREPLPSQPQANSSPPPQLVSMYHHLESVINTACYNLWTGLL</sequence>
<organism evidence="2 3">
    <name type="scientific">Tetraodon nigroviridis</name>
    <name type="common">Spotted green pufferfish</name>
    <name type="synonym">Chelonodon nigroviridis</name>
    <dbReference type="NCBI Taxonomy" id="99883"/>
    <lineage>
        <taxon>Eukaryota</taxon>
        <taxon>Metazoa</taxon>
        <taxon>Chordata</taxon>
        <taxon>Craniata</taxon>
        <taxon>Vertebrata</taxon>
        <taxon>Euteleostomi</taxon>
        <taxon>Actinopterygii</taxon>
        <taxon>Neopterygii</taxon>
        <taxon>Teleostei</taxon>
        <taxon>Neoteleostei</taxon>
        <taxon>Acanthomorphata</taxon>
        <taxon>Eupercaria</taxon>
        <taxon>Tetraodontiformes</taxon>
        <taxon>Tetradontoidea</taxon>
        <taxon>Tetraodontidae</taxon>
        <taxon>Tetraodon</taxon>
    </lineage>
</organism>
<reference evidence="2" key="3">
    <citation type="submission" date="2025-09" db="UniProtKB">
        <authorList>
            <consortium name="Ensembl"/>
        </authorList>
    </citation>
    <scope>IDENTIFICATION</scope>
</reference>
<evidence type="ECO:0000313" key="3">
    <source>
        <dbReference type="Proteomes" id="UP000007303"/>
    </source>
</evidence>
<protein>
    <submittedName>
        <fullName evidence="2">Uncharacterized protein</fullName>
    </submittedName>
</protein>
<reference evidence="3" key="1">
    <citation type="journal article" date="2004" name="Nature">
        <title>Genome duplication in the teleost fish Tetraodon nigroviridis reveals the early vertebrate proto-karyotype.</title>
        <authorList>
            <person name="Jaillon O."/>
            <person name="Aury J.-M."/>
            <person name="Brunet F."/>
            <person name="Petit J.-L."/>
            <person name="Stange-Thomann N."/>
            <person name="Mauceli E."/>
            <person name="Bouneau L."/>
            <person name="Fischer C."/>
            <person name="Ozouf-Costaz C."/>
            <person name="Bernot A."/>
            <person name="Nicaud S."/>
            <person name="Jaffe D."/>
            <person name="Fisher S."/>
            <person name="Lutfalla G."/>
            <person name="Dossat C."/>
            <person name="Segurens B."/>
            <person name="Dasilva C."/>
            <person name="Salanoubat M."/>
            <person name="Levy M."/>
            <person name="Boudet N."/>
            <person name="Castellano S."/>
            <person name="Anthouard V."/>
            <person name="Jubin C."/>
            <person name="Castelli V."/>
            <person name="Katinka M."/>
            <person name="Vacherie B."/>
            <person name="Biemont C."/>
            <person name="Skalli Z."/>
            <person name="Cattolico L."/>
            <person name="Poulain J."/>
            <person name="De Berardinis V."/>
            <person name="Cruaud C."/>
            <person name="Duprat S."/>
            <person name="Brottier P."/>
            <person name="Coutanceau J.-P."/>
            <person name="Gouzy J."/>
            <person name="Parra G."/>
            <person name="Lardier G."/>
            <person name="Chapple C."/>
            <person name="McKernan K.J."/>
            <person name="McEwan P."/>
            <person name="Bosak S."/>
            <person name="Kellis M."/>
            <person name="Volff J.-N."/>
            <person name="Guigo R."/>
            <person name="Zody M.C."/>
            <person name="Mesirov J."/>
            <person name="Lindblad-Toh K."/>
            <person name="Birren B."/>
            <person name="Nusbaum C."/>
            <person name="Kahn D."/>
            <person name="Robinson-Rechavi M."/>
            <person name="Laudet V."/>
            <person name="Schachter V."/>
            <person name="Quetier F."/>
            <person name="Saurin W."/>
            <person name="Scarpelli C."/>
            <person name="Wincker P."/>
            <person name="Lander E.S."/>
            <person name="Weissenbach J."/>
            <person name="Roest Crollius H."/>
        </authorList>
    </citation>
    <scope>NUCLEOTIDE SEQUENCE [LARGE SCALE GENOMIC DNA]</scope>
</reference>
<evidence type="ECO:0000256" key="1">
    <source>
        <dbReference type="SAM" id="MobiDB-lite"/>
    </source>
</evidence>
<dbReference type="PANTHER" id="PTHR14918:SF3">
    <property type="entry name" value="KICSTOR COMPLEX PROTEIN SZT2"/>
    <property type="match status" value="1"/>
</dbReference>
<name>H3C9F1_TETNG</name>
<evidence type="ECO:0000313" key="2">
    <source>
        <dbReference type="Ensembl" id="ENSTNIP00000004873.1"/>
    </source>
</evidence>
<dbReference type="PANTHER" id="PTHR14918">
    <property type="entry name" value="KICSTOR COMPLEX PROTEIN SZT2"/>
    <property type="match status" value="1"/>
</dbReference>